<sequence length="95" mass="11489">MKNETHEMLKALLTDPKVEEVDHLKILSDFYFEYRSDNIVLKPLINFYLNGMDDLPILSDKAFWSEKKFHEQREVFYRNYDTMRVIVEKILLTSK</sequence>
<name>A0AAE3XRH3_9BACT</name>
<reference evidence="1" key="1">
    <citation type="submission" date="2023-07" db="EMBL/GenBank/DDBJ databases">
        <title>Genomic Encyclopedia of Type Strains, Phase IV (KMG-IV): sequencing the most valuable type-strain genomes for metagenomic binning, comparative biology and taxonomic classification.</title>
        <authorList>
            <person name="Goeker M."/>
        </authorList>
    </citation>
    <scope>NUCLEOTIDE SEQUENCE</scope>
    <source>
        <strain evidence="1">DSM 26174</strain>
    </source>
</reference>
<organism evidence="1 2">
    <name type="scientific">Aureibacter tunicatorum</name>
    <dbReference type="NCBI Taxonomy" id="866807"/>
    <lineage>
        <taxon>Bacteria</taxon>
        <taxon>Pseudomonadati</taxon>
        <taxon>Bacteroidota</taxon>
        <taxon>Cytophagia</taxon>
        <taxon>Cytophagales</taxon>
        <taxon>Persicobacteraceae</taxon>
        <taxon>Aureibacter</taxon>
    </lineage>
</organism>
<evidence type="ECO:0000313" key="2">
    <source>
        <dbReference type="Proteomes" id="UP001185092"/>
    </source>
</evidence>
<dbReference type="AlphaFoldDB" id="A0AAE3XRH3"/>
<comment type="caution">
    <text evidence="1">The sequence shown here is derived from an EMBL/GenBank/DDBJ whole genome shotgun (WGS) entry which is preliminary data.</text>
</comment>
<dbReference type="EMBL" id="JAVDQD010000005">
    <property type="protein sequence ID" value="MDR6240585.1"/>
    <property type="molecule type" value="Genomic_DNA"/>
</dbReference>
<dbReference type="Proteomes" id="UP001185092">
    <property type="component" value="Unassembled WGS sequence"/>
</dbReference>
<protein>
    <submittedName>
        <fullName evidence="1">Uncharacterized protein</fullName>
    </submittedName>
</protein>
<evidence type="ECO:0000313" key="1">
    <source>
        <dbReference type="EMBL" id="MDR6240585.1"/>
    </source>
</evidence>
<accession>A0AAE3XRH3</accession>
<dbReference type="RefSeq" id="WP_309940630.1">
    <property type="nucleotide sequence ID" value="NZ_AP025306.1"/>
</dbReference>
<proteinExistence type="predicted"/>
<gene>
    <name evidence="1" type="ORF">HNQ88_003661</name>
</gene>
<keyword evidence="2" id="KW-1185">Reference proteome</keyword>